<evidence type="ECO:0000259" key="15">
    <source>
        <dbReference type="PROSITE" id="PS50109"/>
    </source>
</evidence>
<dbReference type="PANTHER" id="PTHR45528">
    <property type="entry name" value="SENSOR HISTIDINE KINASE CPXA"/>
    <property type="match status" value="1"/>
</dbReference>
<dbReference type="InterPro" id="IPR005467">
    <property type="entry name" value="His_kinase_dom"/>
</dbReference>
<evidence type="ECO:0000256" key="2">
    <source>
        <dbReference type="ARBA" id="ARBA00004651"/>
    </source>
</evidence>
<proteinExistence type="predicted"/>
<dbReference type="SMART" id="SM00304">
    <property type="entry name" value="HAMP"/>
    <property type="match status" value="1"/>
</dbReference>
<dbReference type="Proteomes" id="UP001596528">
    <property type="component" value="Unassembled WGS sequence"/>
</dbReference>
<evidence type="ECO:0000259" key="16">
    <source>
        <dbReference type="PROSITE" id="PS50885"/>
    </source>
</evidence>
<feature type="domain" description="HAMP" evidence="16">
    <location>
        <begin position="190"/>
        <end position="242"/>
    </location>
</feature>
<keyword evidence="12" id="KW-0902">Two-component regulatory system</keyword>
<evidence type="ECO:0000256" key="1">
    <source>
        <dbReference type="ARBA" id="ARBA00000085"/>
    </source>
</evidence>
<accession>A0ABW2V7W9</accession>
<dbReference type="SMART" id="SM00388">
    <property type="entry name" value="HisKA"/>
    <property type="match status" value="1"/>
</dbReference>
<evidence type="ECO:0000256" key="7">
    <source>
        <dbReference type="ARBA" id="ARBA00022692"/>
    </source>
</evidence>
<dbReference type="InterPro" id="IPR036890">
    <property type="entry name" value="HATPase_C_sf"/>
</dbReference>
<dbReference type="CDD" id="cd00075">
    <property type="entry name" value="HATPase"/>
    <property type="match status" value="1"/>
</dbReference>
<dbReference type="RefSeq" id="WP_170209488.1">
    <property type="nucleotide sequence ID" value="NZ_JBHTGQ010000031.1"/>
</dbReference>
<evidence type="ECO:0000256" key="11">
    <source>
        <dbReference type="ARBA" id="ARBA00022989"/>
    </source>
</evidence>
<gene>
    <name evidence="17" type="ORF">ACFQWB_13265</name>
</gene>
<dbReference type="PROSITE" id="PS50109">
    <property type="entry name" value="HIS_KIN"/>
    <property type="match status" value="1"/>
</dbReference>
<keyword evidence="9" id="KW-0418">Kinase</keyword>
<evidence type="ECO:0000313" key="17">
    <source>
        <dbReference type="EMBL" id="MFC7750890.1"/>
    </source>
</evidence>
<sequence>MGLRNKLFIQHAVIIVMLLAVMYFIVNHTLSRSMIERDTQTLSQYFALHRIEVLKIVNDKKIDIEQLFSGAYAPLIASHLAANSNFQVQLFDAEETIVGNSEDMDNLLKRGDIGTALAGQTATVLAEADDTRYLIYAAPFWYEGKIVGGFRYLLNLNQHMETLAQMRYWFIGVALGCLLISLLASYSIFSILMKPLHDLKQALKRVSVGDFSKRVTVNSRDEIHELANNFNQMSDALEQHIAMLRHEQGKQKAFYDNMTHEFKTPLTSIIGFSELIAKLDRLDDIRTCSGYIRRESVRLLDMMEELLQTSLKGNEAWSVRLERAELSEVIADSLRILKPTLDKSSIETRVEVAPCEVYLDPARTRQVLFNVIDNAIKHSQCTRLRIAVDEREGRGRVRIADNGKGIPERDLTALFAPSEQRSSRVISAQSHGLGLSLCKQLMELQGGSIRIESRVHRGTEVELLFNLYNPM</sequence>
<dbReference type="CDD" id="cd00082">
    <property type="entry name" value="HisKA"/>
    <property type="match status" value="1"/>
</dbReference>
<evidence type="ECO:0000256" key="3">
    <source>
        <dbReference type="ARBA" id="ARBA00012438"/>
    </source>
</evidence>
<dbReference type="InterPro" id="IPR003660">
    <property type="entry name" value="HAMP_dom"/>
</dbReference>
<feature type="transmembrane region" description="Helical" evidence="14">
    <location>
        <begin position="7"/>
        <end position="26"/>
    </location>
</feature>
<dbReference type="InterPro" id="IPR050398">
    <property type="entry name" value="HssS/ArlS-like"/>
</dbReference>
<evidence type="ECO:0000256" key="4">
    <source>
        <dbReference type="ARBA" id="ARBA00022475"/>
    </source>
</evidence>
<dbReference type="EC" id="2.7.13.3" evidence="3"/>
<dbReference type="PRINTS" id="PR00344">
    <property type="entry name" value="BCTRLSENSOR"/>
</dbReference>
<keyword evidence="18" id="KW-1185">Reference proteome</keyword>
<dbReference type="Pfam" id="PF00672">
    <property type="entry name" value="HAMP"/>
    <property type="match status" value="1"/>
</dbReference>
<dbReference type="PANTHER" id="PTHR45528:SF10">
    <property type="entry name" value="METHYL-ACCEPTING CHEMOTAXIS PROTEIN"/>
    <property type="match status" value="1"/>
</dbReference>
<dbReference type="InterPro" id="IPR003661">
    <property type="entry name" value="HisK_dim/P_dom"/>
</dbReference>
<evidence type="ECO:0000256" key="12">
    <source>
        <dbReference type="ARBA" id="ARBA00023012"/>
    </source>
</evidence>
<feature type="transmembrane region" description="Helical" evidence="14">
    <location>
        <begin position="168"/>
        <end position="192"/>
    </location>
</feature>
<dbReference type="SMART" id="SM00387">
    <property type="entry name" value="HATPase_c"/>
    <property type="match status" value="1"/>
</dbReference>
<dbReference type="Gene3D" id="6.10.340.10">
    <property type="match status" value="1"/>
</dbReference>
<keyword evidence="7 14" id="KW-0812">Transmembrane</keyword>
<comment type="catalytic activity">
    <reaction evidence="1">
        <text>ATP + protein L-histidine = ADP + protein N-phospho-L-histidine.</text>
        <dbReference type="EC" id="2.7.13.3"/>
    </reaction>
</comment>
<dbReference type="Pfam" id="PF02518">
    <property type="entry name" value="HATPase_c"/>
    <property type="match status" value="1"/>
</dbReference>
<dbReference type="InterPro" id="IPR036097">
    <property type="entry name" value="HisK_dim/P_sf"/>
</dbReference>
<organism evidence="17 18">
    <name type="scientific">Paenibacillus thermoaerophilus</name>
    <dbReference type="NCBI Taxonomy" id="1215385"/>
    <lineage>
        <taxon>Bacteria</taxon>
        <taxon>Bacillati</taxon>
        <taxon>Bacillota</taxon>
        <taxon>Bacilli</taxon>
        <taxon>Bacillales</taxon>
        <taxon>Paenibacillaceae</taxon>
        <taxon>Paenibacillus</taxon>
    </lineage>
</organism>
<dbReference type="SUPFAM" id="SSF158472">
    <property type="entry name" value="HAMP domain-like"/>
    <property type="match status" value="1"/>
</dbReference>
<evidence type="ECO:0000256" key="6">
    <source>
        <dbReference type="ARBA" id="ARBA00022679"/>
    </source>
</evidence>
<reference evidence="18" key="1">
    <citation type="journal article" date="2019" name="Int. J. Syst. Evol. Microbiol.">
        <title>The Global Catalogue of Microorganisms (GCM) 10K type strain sequencing project: providing services to taxonomists for standard genome sequencing and annotation.</title>
        <authorList>
            <consortium name="The Broad Institute Genomics Platform"/>
            <consortium name="The Broad Institute Genome Sequencing Center for Infectious Disease"/>
            <person name="Wu L."/>
            <person name="Ma J."/>
        </authorList>
    </citation>
    <scope>NUCLEOTIDE SEQUENCE [LARGE SCALE GENOMIC DNA]</scope>
    <source>
        <strain evidence="18">JCM 18657</strain>
    </source>
</reference>
<evidence type="ECO:0000256" key="5">
    <source>
        <dbReference type="ARBA" id="ARBA00022553"/>
    </source>
</evidence>
<evidence type="ECO:0000256" key="10">
    <source>
        <dbReference type="ARBA" id="ARBA00022840"/>
    </source>
</evidence>
<dbReference type="PROSITE" id="PS50885">
    <property type="entry name" value="HAMP"/>
    <property type="match status" value="1"/>
</dbReference>
<dbReference type="InterPro" id="IPR004358">
    <property type="entry name" value="Sig_transdc_His_kin-like_C"/>
</dbReference>
<keyword evidence="13 14" id="KW-0472">Membrane</keyword>
<dbReference type="CDD" id="cd06225">
    <property type="entry name" value="HAMP"/>
    <property type="match status" value="1"/>
</dbReference>
<dbReference type="SUPFAM" id="SSF55874">
    <property type="entry name" value="ATPase domain of HSP90 chaperone/DNA topoisomerase II/histidine kinase"/>
    <property type="match status" value="1"/>
</dbReference>
<dbReference type="InterPro" id="IPR003594">
    <property type="entry name" value="HATPase_dom"/>
</dbReference>
<comment type="subcellular location">
    <subcellularLocation>
        <location evidence="2">Cell membrane</location>
        <topology evidence="2">Multi-pass membrane protein</topology>
    </subcellularLocation>
</comment>
<name>A0ABW2V7W9_9BACL</name>
<keyword evidence="4" id="KW-1003">Cell membrane</keyword>
<keyword evidence="6" id="KW-0808">Transferase</keyword>
<comment type="caution">
    <text evidence="17">The sequence shown here is derived from an EMBL/GenBank/DDBJ whole genome shotgun (WGS) entry which is preliminary data.</text>
</comment>
<keyword evidence="5" id="KW-0597">Phosphoprotein</keyword>
<dbReference type="Pfam" id="PF00512">
    <property type="entry name" value="HisKA"/>
    <property type="match status" value="1"/>
</dbReference>
<evidence type="ECO:0000256" key="13">
    <source>
        <dbReference type="ARBA" id="ARBA00023136"/>
    </source>
</evidence>
<evidence type="ECO:0000256" key="8">
    <source>
        <dbReference type="ARBA" id="ARBA00022741"/>
    </source>
</evidence>
<dbReference type="SUPFAM" id="SSF47384">
    <property type="entry name" value="Homodimeric domain of signal transducing histidine kinase"/>
    <property type="match status" value="1"/>
</dbReference>
<dbReference type="EMBL" id="JBHTGQ010000031">
    <property type="protein sequence ID" value="MFC7750890.1"/>
    <property type="molecule type" value="Genomic_DNA"/>
</dbReference>
<dbReference type="GO" id="GO:0005524">
    <property type="term" value="F:ATP binding"/>
    <property type="evidence" value="ECO:0007669"/>
    <property type="project" value="UniProtKB-KW"/>
</dbReference>
<evidence type="ECO:0000256" key="9">
    <source>
        <dbReference type="ARBA" id="ARBA00022777"/>
    </source>
</evidence>
<dbReference type="Gene3D" id="3.30.565.10">
    <property type="entry name" value="Histidine kinase-like ATPase, C-terminal domain"/>
    <property type="match status" value="1"/>
</dbReference>
<feature type="domain" description="Histidine kinase" evidence="15">
    <location>
        <begin position="257"/>
        <end position="469"/>
    </location>
</feature>
<keyword evidence="11 14" id="KW-1133">Transmembrane helix</keyword>
<protein>
    <recommendedName>
        <fullName evidence="3">histidine kinase</fullName>
        <ecNumber evidence="3">2.7.13.3</ecNumber>
    </recommendedName>
</protein>
<evidence type="ECO:0000256" key="14">
    <source>
        <dbReference type="SAM" id="Phobius"/>
    </source>
</evidence>
<evidence type="ECO:0000313" key="18">
    <source>
        <dbReference type="Proteomes" id="UP001596528"/>
    </source>
</evidence>
<keyword evidence="8" id="KW-0547">Nucleotide-binding</keyword>
<dbReference type="Gene3D" id="1.10.287.130">
    <property type="match status" value="1"/>
</dbReference>
<keyword evidence="10 17" id="KW-0067">ATP-binding</keyword>